<feature type="domain" description="HTH tetR-type" evidence="3">
    <location>
        <begin position="12"/>
        <end position="72"/>
    </location>
</feature>
<evidence type="ECO:0000259" key="3">
    <source>
        <dbReference type="PROSITE" id="PS50977"/>
    </source>
</evidence>
<dbReference type="EMBL" id="JAECZB010000102">
    <property type="protein sequence ID" value="MBH8556003.1"/>
    <property type="molecule type" value="Genomic_DNA"/>
</dbReference>
<dbReference type="PANTHER" id="PTHR30055">
    <property type="entry name" value="HTH-TYPE TRANSCRIPTIONAL REGULATOR RUTR"/>
    <property type="match status" value="1"/>
</dbReference>
<accession>A0A8J7HJK3</accession>
<dbReference type="GO" id="GO:0003700">
    <property type="term" value="F:DNA-binding transcription factor activity"/>
    <property type="evidence" value="ECO:0007669"/>
    <property type="project" value="TreeGrafter"/>
</dbReference>
<dbReference type="Pfam" id="PF00440">
    <property type="entry name" value="TetR_N"/>
    <property type="match status" value="1"/>
</dbReference>
<dbReference type="PANTHER" id="PTHR30055:SF226">
    <property type="entry name" value="HTH-TYPE TRANSCRIPTIONAL REGULATOR PKSA"/>
    <property type="match status" value="1"/>
</dbReference>
<dbReference type="PROSITE" id="PS01081">
    <property type="entry name" value="HTH_TETR_1"/>
    <property type="match status" value="1"/>
</dbReference>
<organism evidence="4 5">
    <name type="scientific">Atlanticothrix silvestris CENA357</name>
    <dbReference type="NCBI Taxonomy" id="1725252"/>
    <lineage>
        <taxon>Bacteria</taxon>
        <taxon>Bacillati</taxon>
        <taxon>Cyanobacteriota</taxon>
        <taxon>Cyanophyceae</taxon>
        <taxon>Nostocales</taxon>
        <taxon>Nodulariaceae</taxon>
        <taxon>Atlanticothrix</taxon>
        <taxon>Atlanticothrix silvestris</taxon>
    </lineage>
</organism>
<dbReference type="Proteomes" id="UP000599391">
    <property type="component" value="Unassembled WGS sequence"/>
</dbReference>
<protein>
    <submittedName>
        <fullName evidence="4">TetR/AcrR family transcriptional regulator</fullName>
    </submittedName>
</protein>
<evidence type="ECO:0000313" key="4">
    <source>
        <dbReference type="EMBL" id="MBH8556003.1"/>
    </source>
</evidence>
<sequence length="197" mass="21850">MSVSKKTASNGANNRSLIISAAYKLLAEEGYYAATMKEIANAAGVAPGLIHYYFSSKDQLLQEVLYVAGDRYMKEVEQWCNTLASPQLLETTFSEPKQRVINEPEWFQLRCELFALGLRNPNFHEAVQVMLSTGRQCITRLVCQIAGGKITKPEAVAGILLAAFDGLALQKLVDPDFDLESAYCVLLQMFTSQLSEK</sequence>
<dbReference type="InterPro" id="IPR009057">
    <property type="entry name" value="Homeodomain-like_sf"/>
</dbReference>
<gene>
    <name evidence="4" type="ORF">I8751_27410</name>
</gene>
<dbReference type="InterPro" id="IPR050109">
    <property type="entry name" value="HTH-type_TetR-like_transc_reg"/>
</dbReference>
<dbReference type="SUPFAM" id="SSF46689">
    <property type="entry name" value="Homeodomain-like"/>
    <property type="match status" value="1"/>
</dbReference>
<dbReference type="SUPFAM" id="SSF48498">
    <property type="entry name" value="Tetracyclin repressor-like, C-terminal domain"/>
    <property type="match status" value="1"/>
</dbReference>
<dbReference type="PRINTS" id="PR00455">
    <property type="entry name" value="HTHTETR"/>
</dbReference>
<feature type="DNA-binding region" description="H-T-H motif" evidence="2">
    <location>
        <begin position="35"/>
        <end position="54"/>
    </location>
</feature>
<evidence type="ECO:0000313" key="5">
    <source>
        <dbReference type="Proteomes" id="UP000599391"/>
    </source>
</evidence>
<evidence type="ECO:0000256" key="2">
    <source>
        <dbReference type="PROSITE-ProRule" id="PRU00335"/>
    </source>
</evidence>
<dbReference type="Gene3D" id="1.10.357.10">
    <property type="entry name" value="Tetracycline Repressor, domain 2"/>
    <property type="match status" value="1"/>
</dbReference>
<dbReference type="InterPro" id="IPR001647">
    <property type="entry name" value="HTH_TetR"/>
</dbReference>
<proteinExistence type="predicted"/>
<reference evidence="4 5" key="1">
    <citation type="journal article" date="2021" name="Int. J. Syst. Evol. Microbiol.">
        <title>Amazonocrinis nigriterrae gen. nov., sp. nov., Atlanticothrix silvestris gen. nov., sp. nov. and Dendronalium phyllosphericum gen. nov., sp. nov., nostocacean cyanobacteria from Brazilian environments.</title>
        <authorList>
            <person name="Alvarenga D.O."/>
            <person name="Andreote A.P.D."/>
            <person name="Branco L.H.Z."/>
            <person name="Delbaje E."/>
            <person name="Cruz R.B."/>
            <person name="Varani A.M."/>
            <person name="Fiore M.F."/>
        </authorList>
    </citation>
    <scope>NUCLEOTIDE SEQUENCE [LARGE SCALE GENOMIC DNA]</scope>
    <source>
        <strain evidence="4 5">CENA357</strain>
    </source>
</reference>
<dbReference type="AlphaFoldDB" id="A0A8J7HJK3"/>
<dbReference type="GO" id="GO:0000976">
    <property type="term" value="F:transcription cis-regulatory region binding"/>
    <property type="evidence" value="ECO:0007669"/>
    <property type="project" value="TreeGrafter"/>
</dbReference>
<keyword evidence="1 2" id="KW-0238">DNA-binding</keyword>
<keyword evidence="5" id="KW-1185">Reference proteome</keyword>
<dbReference type="InterPro" id="IPR023772">
    <property type="entry name" value="DNA-bd_HTH_TetR-type_CS"/>
</dbReference>
<dbReference type="InterPro" id="IPR036271">
    <property type="entry name" value="Tet_transcr_reg_TetR-rel_C_sf"/>
</dbReference>
<evidence type="ECO:0000256" key="1">
    <source>
        <dbReference type="ARBA" id="ARBA00023125"/>
    </source>
</evidence>
<name>A0A8J7HJK3_9CYAN</name>
<comment type="caution">
    <text evidence="4">The sequence shown here is derived from an EMBL/GenBank/DDBJ whole genome shotgun (WGS) entry which is preliminary data.</text>
</comment>
<dbReference type="PROSITE" id="PS50977">
    <property type="entry name" value="HTH_TETR_2"/>
    <property type="match status" value="1"/>
</dbReference>